<dbReference type="FunFam" id="3.40.50.720:FF:000084">
    <property type="entry name" value="Short-chain dehydrogenase reductase"/>
    <property type="match status" value="1"/>
</dbReference>
<dbReference type="CDD" id="cd05233">
    <property type="entry name" value="SDR_c"/>
    <property type="match status" value="1"/>
</dbReference>
<evidence type="ECO:0000256" key="1">
    <source>
        <dbReference type="ARBA" id="ARBA00006484"/>
    </source>
</evidence>
<keyword evidence="2" id="KW-0521">NADP</keyword>
<dbReference type="EMBL" id="JAFJYH010000156">
    <property type="protein sequence ID" value="KAG4417384.1"/>
    <property type="molecule type" value="Genomic_DNA"/>
</dbReference>
<reference evidence="4" key="1">
    <citation type="submission" date="2021-02" db="EMBL/GenBank/DDBJ databases">
        <title>Genome sequence Cadophora malorum strain M34.</title>
        <authorList>
            <person name="Stefanovic E."/>
            <person name="Vu D."/>
            <person name="Scully C."/>
            <person name="Dijksterhuis J."/>
            <person name="Roader J."/>
            <person name="Houbraken J."/>
        </authorList>
    </citation>
    <scope>NUCLEOTIDE SEQUENCE</scope>
    <source>
        <strain evidence="4">M34</strain>
    </source>
</reference>
<dbReference type="Gene3D" id="3.40.50.720">
    <property type="entry name" value="NAD(P)-binding Rossmann-like Domain"/>
    <property type="match status" value="1"/>
</dbReference>
<gene>
    <name evidence="4" type="ORF">IFR04_009453</name>
</gene>
<dbReference type="InterPro" id="IPR036291">
    <property type="entry name" value="NAD(P)-bd_dom_sf"/>
</dbReference>
<sequence length="240" mass="25265">MSNQPFKDKVVFITGGTSGLGLATTKLFLSSSAHVFCVDIHPRSILTTLPSPNLTFHNCDVSSPTSCETAVSACIDRFSRIDILFSCAGILAPVATVVDLSISDFQNTINTNLCAAFYLCKAAIPHMKAQGGGSIVTVASTSGLFGDYGFCAYNASKAGLINLTRSIALDHARDGIRANVICPGSMRTPMAGKIGEGEPGKEFLERVPAGRVCDPEEVAKAVLFLVGEESSYMTGTSELI</sequence>
<protein>
    <recommendedName>
        <fullName evidence="6">NAD(P)-binding protein</fullName>
    </recommendedName>
</protein>
<dbReference type="InterPro" id="IPR002347">
    <property type="entry name" value="SDR_fam"/>
</dbReference>
<accession>A0A8H7TCK4</accession>
<keyword evidence="5" id="KW-1185">Reference proteome</keyword>
<dbReference type="GO" id="GO:0016491">
    <property type="term" value="F:oxidoreductase activity"/>
    <property type="evidence" value="ECO:0007669"/>
    <property type="project" value="UniProtKB-KW"/>
</dbReference>
<dbReference type="GO" id="GO:0009688">
    <property type="term" value="P:abscisic acid biosynthetic process"/>
    <property type="evidence" value="ECO:0007669"/>
    <property type="project" value="UniProtKB-ARBA"/>
</dbReference>
<dbReference type="Pfam" id="PF13561">
    <property type="entry name" value="adh_short_C2"/>
    <property type="match status" value="1"/>
</dbReference>
<name>A0A8H7TCK4_9HELO</name>
<comment type="similarity">
    <text evidence="1">Belongs to the short-chain dehydrogenases/reductases (SDR) family.</text>
</comment>
<dbReference type="AlphaFoldDB" id="A0A8H7TCK4"/>
<evidence type="ECO:0000313" key="5">
    <source>
        <dbReference type="Proteomes" id="UP000664132"/>
    </source>
</evidence>
<keyword evidence="3" id="KW-0560">Oxidoreductase</keyword>
<dbReference type="OrthoDB" id="1393670at2759"/>
<organism evidence="4 5">
    <name type="scientific">Cadophora malorum</name>
    <dbReference type="NCBI Taxonomy" id="108018"/>
    <lineage>
        <taxon>Eukaryota</taxon>
        <taxon>Fungi</taxon>
        <taxon>Dikarya</taxon>
        <taxon>Ascomycota</taxon>
        <taxon>Pezizomycotina</taxon>
        <taxon>Leotiomycetes</taxon>
        <taxon>Helotiales</taxon>
        <taxon>Ploettnerulaceae</taxon>
        <taxon>Cadophora</taxon>
    </lineage>
</organism>
<evidence type="ECO:0000313" key="4">
    <source>
        <dbReference type="EMBL" id="KAG4417384.1"/>
    </source>
</evidence>
<proteinExistence type="inferred from homology"/>
<evidence type="ECO:0008006" key="6">
    <source>
        <dbReference type="Google" id="ProtNLM"/>
    </source>
</evidence>
<dbReference type="PRINTS" id="PR00080">
    <property type="entry name" value="SDRFAMILY"/>
</dbReference>
<dbReference type="InterPro" id="IPR020904">
    <property type="entry name" value="Sc_DH/Rdtase_CS"/>
</dbReference>
<evidence type="ECO:0000256" key="3">
    <source>
        <dbReference type="ARBA" id="ARBA00023002"/>
    </source>
</evidence>
<comment type="caution">
    <text evidence="4">The sequence shown here is derived from an EMBL/GenBank/DDBJ whole genome shotgun (WGS) entry which is preliminary data.</text>
</comment>
<dbReference type="Proteomes" id="UP000664132">
    <property type="component" value="Unassembled WGS sequence"/>
</dbReference>
<dbReference type="PROSITE" id="PS00061">
    <property type="entry name" value="ADH_SHORT"/>
    <property type="match status" value="1"/>
</dbReference>
<dbReference type="PANTHER" id="PTHR43477">
    <property type="entry name" value="DIHYDROANTICAPSIN 7-DEHYDROGENASE"/>
    <property type="match status" value="1"/>
</dbReference>
<evidence type="ECO:0000256" key="2">
    <source>
        <dbReference type="ARBA" id="ARBA00022857"/>
    </source>
</evidence>
<dbReference type="InterPro" id="IPR051122">
    <property type="entry name" value="SDR_DHRS6-like"/>
</dbReference>
<dbReference type="SUPFAM" id="SSF51735">
    <property type="entry name" value="NAD(P)-binding Rossmann-fold domains"/>
    <property type="match status" value="1"/>
</dbReference>
<dbReference type="PRINTS" id="PR00081">
    <property type="entry name" value="GDHRDH"/>
</dbReference>
<dbReference type="PANTHER" id="PTHR43477:SF1">
    <property type="entry name" value="DIHYDROANTICAPSIN 7-DEHYDROGENASE"/>
    <property type="match status" value="1"/>
</dbReference>